<feature type="domain" description="N-acetyltransferase" evidence="1">
    <location>
        <begin position="18"/>
        <end position="154"/>
    </location>
</feature>
<accession>A0A329U1Q5</accession>
<dbReference type="EMBL" id="PRLB01000002">
    <property type="protein sequence ID" value="RAW55224.1"/>
    <property type="molecule type" value="Genomic_DNA"/>
</dbReference>
<comment type="caution">
    <text evidence="2">The sequence shown here is derived from an EMBL/GenBank/DDBJ whole genome shotgun (WGS) entry which is preliminary data.</text>
</comment>
<gene>
    <name evidence="2" type="ORF">C4N26_04495</name>
</gene>
<dbReference type="AlphaFoldDB" id="A0A329U1Q5"/>
<sequence length="154" mass="17202">MQLITERLFLIPLQPDGMRALLARTTDPELIQPYTDMLNLSLAHPEQWVWYTAWGLYQNDSGDWVGDLCFKGLPENGQPEIGYGLLPEYEHQGYATEAVRAAYRWAFEQPGVTAVEAETDPGNTASQAVLHRVGFVPTGTVGAEGPRFILRQKP</sequence>
<dbReference type="PANTHER" id="PTHR43792">
    <property type="entry name" value="GNAT FAMILY, PUTATIVE (AFU_ORTHOLOGUE AFUA_3G00765)-RELATED-RELATED"/>
    <property type="match status" value="1"/>
</dbReference>
<dbReference type="RefSeq" id="WP_158400522.1">
    <property type="nucleotide sequence ID" value="NZ_PRLB01000002.1"/>
</dbReference>
<dbReference type="PROSITE" id="PS51186">
    <property type="entry name" value="GNAT"/>
    <property type="match status" value="1"/>
</dbReference>
<evidence type="ECO:0000313" key="2">
    <source>
        <dbReference type="EMBL" id="RAW55224.1"/>
    </source>
</evidence>
<proteinExistence type="predicted"/>
<evidence type="ECO:0000313" key="3">
    <source>
        <dbReference type="Proteomes" id="UP000251144"/>
    </source>
</evidence>
<dbReference type="InterPro" id="IPR051531">
    <property type="entry name" value="N-acetyltransferase"/>
</dbReference>
<protein>
    <submittedName>
        <fullName evidence="2">N-acetyltransferase</fullName>
    </submittedName>
</protein>
<keyword evidence="2" id="KW-0808">Transferase</keyword>
<dbReference type="Pfam" id="PF13302">
    <property type="entry name" value="Acetyltransf_3"/>
    <property type="match status" value="1"/>
</dbReference>
<dbReference type="OrthoDB" id="7863753at2"/>
<dbReference type="PANTHER" id="PTHR43792:SF13">
    <property type="entry name" value="ACETYLTRANSFERASE"/>
    <property type="match status" value="1"/>
</dbReference>
<dbReference type="SUPFAM" id="SSF55729">
    <property type="entry name" value="Acyl-CoA N-acyltransferases (Nat)"/>
    <property type="match status" value="1"/>
</dbReference>
<reference evidence="2 3" key="1">
    <citation type="submission" date="2018-02" db="EMBL/GenBank/DDBJ databases">
        <title>Complete genome sequencing of Faecalibacterium prausnitzii strains isolated from the human gut.</title>
        <authorList>
            <person name="Fitzgerald B.C."/>
            <person name="Shkoporov A.N."/>
            <person name="Ross P.R."/>
            <person name="Hill C."/>
        </authorList>
    </citation>
    <scope>NUCLEOTIDE SEQUENCE [LARGE SCALE GENOMIC DNA]</scope>
    <source>
        <strain evidence="2 3">APC942/32-1</strain>
    </source>
</reference>
<organism evidence="2 3">
    <name type="scientific">Faecalibacterium prausnitzii</name>
    <dbReference type="NCBI Taxonomy" id="853"/>
    <lineage>
        <taxon>Bacteria</taxon>
        <taxon>Bacillati</taxon>
        <taxon>Bacillota</taxon>
        <taxon>Clostridia</taxon>
        <taxon>Eubacteriales</taxon>
        <taxon>Oscillospiraceae</taxon>
        <taxon>Faecalibacterium</taxon>
    </lineage>
</organism>
<name>A0A329U1Q5_9FIRM</name>
<dbReference type="GO" id="GO:0016747">
    <property type="term" value="F:acyltransferase activity, transferring groups other than amino-acyl groups"/>
    <property type="evidence" value="ECO:0007669"/>
    <property type="project" value="InterPro"/>
</dbReference>
<dbReference type="InterPro" id="IPR016181">
    <property type="entry name" value="Acyl_CoA_acyltransferase"/>
</dbReference>
<dbReference type="Gene3D" id="3.40.630.30">
    <property type="match status" value="1"/>
</dbReference>
<evidence type="ECO:0000259" key="1">
    <source>
        <dbReference type="PROSITE" id="PS51186"/>
    </source>
</evidence>
<dbReference type="InterPro" id="IPR000182">
    <property type="entry name" value="GNAT_dom"/>
</dbReference>
<dbReference type="Proteomes" id="UP000251144">
    <property type="component" value="Unassembled WGS sequence"/>
</dbReference>